<evidence type="ECO:0000313" key="4">
    <source>
        <dbReference type="Proteomes" id="UP001316803"/>
    </source>
</evidence>
<accession>A0AAN8EUM3</accession>
<dbReference type="Proteomes" id="UP001316803">
    <property type="component" value="Unassembled WGS sequence"/>
</dbReference>
<dbReference type="GO" id="GO:0005085">
    <property type="term" value="F:guanyl-nucleotide exchange factor activity"/>
    <property type="evidence" value="ECO:0007669"/>
    <property type="project" value="InterPro"/>
</dbReference>
<protein>
    <recommendedName>
        <fullName evidence="2">DH domain-containing protein</fullName>
    </recommendedName>
</protein>
<dbReference type="InterPro" id="IPR051092">
    <property type="entry name" value="FYVE_RhoGEF_PH"/>
</dbReference>
<dbReference type="PANTHER" id="PTHR12673">
    <property type="entry name" value="FACIOGENITAL DYSPLASIA PROTEIN"/>
    <property type="match status" value="1"/>
</dbReference>
<dbReference type="Pfam" id="PF00621">
    <property type="entry name" value="RhoGEF"/>
    <property type="match status" value="1"/>
</dbReference>
<dbReference type="SMART" id="SM00325">
    <property type="entry name" value="RhoGEF"/>
    <property type="match status" value="1"/>
</dbReference>
<evidence type="ECO:0000313" key="3">
    <source>
        <dbReference type="EMBL" id="KAK5952468.1"/>
    </source>
</evidence>
<comment type="caution">
    <text evidence="3">The sequence shown here is derived from an EMBL/GenBank/DDBJ whole genome shotgun (WGS) entry which is preliminary data.</text>
</comment>
<organism evidence="3 4">
    <name type="scientific">Knufia fluminis</name>
    <dbReference type="NCBI Taxonomy" id="191047"/>
    <lineage>
        <taxon>Eukaryota</taxon>
        <taxon>Fungi</taxon>
        <taxon>Dikarya</taxon>
        <taxon>Ascomycota</taxon>
        <taxon>Pezizomycotina</taxon>
        <taxon>Eurotiomycetes</taxon>
        <taxon>Chaetothyriomycetidae</taxon>
        <taxon>Chaetothyriales</taxon>
        <taxon>Trichomeriaceae</taxon>
        <taxon>Knufia</taxon>
    </lineage>
</organism>
<evidence type="ECO:0000259" key="2">
    <source>
        <dbReference type="PROSITE" id="PS50010"/>
    </source>
</evidence>
<sequence length="1025" mass="113368">MAAVLQPAISNPFSTTPGPPSCRLDGPFSFPEHAPDPDTISINTVVRDRSRQASPASTFSVASAPLPRNDENISPLARLRNGDPQPRSASSHSPKSPEFGAFRAQLRPRNFTFQPLTQSVDLIKLPEERTNGAQAQLDQDDNPVAELCPRTQGKEHRTKAGPCPVTPAATRKHDETGEKSIKVADVKPLDHKRNMMVTPETGVLPRIRELRQKTISKESDASAPSPTPSQGLVHHQRLSDGSSGFVHSMKTASFTNASFSIFPRSSRMGKSTDSAVFHGSQPRHSIDSDRPMTGYSFDDLALKRGFKRQQIIDELIATEESYVADLKALVYLYSTLLASASSISNRLRSAIEQNVEGILHCHERIVKNLHSARLQAAARRWADTAVPARLGHHRRPNLRHSERDSHARASVLHRHTRSDESADVWGIHPQHSGSAEPIDVYEITAIFKGVVKEFYAYEEYCANFEIIGHELQKHMPQVWSTYESGMESLAKVIMAIDHRQANDHKSLTVGDLLIKPIQRLMRYPLLLGQLLNSTPVADAPGTHAELDLVLQSVREVVQMVNLARDNQYARIQIQRRWLLQDRLDLSRLNVTPEQFRSMGSVELCGVLHVAYQTTVGVNGAYALCALLDEHFLVALPIAHTGQFQAVALIQLSDIRIEAATDGKGLQCASTFFTWKISFACAGYYHELILSGCSKTEEDHWTAGLRGDFSDPVHHSIDTDLSVTTCLALDLKSVGVVFSSQNTLSRESSVQRAATVGGRPSISQVIVRNTHNAQDLHEYRDPTSTASSINRSQSHMNTKRIPVLEPKRSERTRLESSVSDIWTKERLPFPGMVGSRGGQMLRASAGSLARKLSLASIHTPFSKGRTSSLSMASRKSYDLFNDAKSTFEIRRREPEYPQHNRMKPKEIPEVDDMRSVVGRMIGSGMPVPKRDHATGELHVDRSRDKKIRKASIRTVGPDDSAAVFYESSAGSGTGDGSSVMIETETMSVIAAEGGRRRKRRWSRPISKLKEFGSDAKSMLYSSSSGA</sequence>
<feature type="compositionally biased region" description="Polar residues" evidence="1">
    <location>
        <begin position="52"/>
        <end position="61"/>
    </location>
</feature>
<gene>
    <name evidence="3" type="ORF">OHC33_006511</name>
</gene>
<keyword evidence="4" id="KW-1185">Reference proteome</keyword>
<evidence type="ECO:0000256" key="1">
    <source>
        <dbReference type="SAM" id="MobiDB-lite"/>
    </source>
</evidence>
<dbReference type="PROSITE" id="PS50010">
    <property type="entry name" value="DH_2"/>
    <property type="match status" value="1"/>
</dbReference>
<feature type="region of interest" description="Disordered" evidence="1">
    <location>
        <begin position="394"/>
        <end position="417"/>
    </location>
</feature>
<dbReference type="InterPro" id="IPR000219">
    <property type="entry name" value="DH_dom"/>
</dbReference>
<feature type="region of interest" description="Disordered" evidence="1">
    <location>
        <begin position="1"/>
        <end position="99"/>
    </location>
</feature>
<reference evidence="3 4" key="1">
    <citation type="submission" date="2022-12" db="EMBL/GenBank/DDBJ databases">
        <title>Genomic features and morphological characterization of a novel Knufia sp. strain isolated from spacecraft assembly facility.</title>
        <authorList>
            <person name="Teixeira M."/>
            <person name="Chander A.M."/>
            <person name="Stajich J.E."/>
            <person name="Venkateswaran K."/>
        </authorList>
    </citation>
    <scope>NUCLEOTIDE SEQUENCE [LARGE SCALE GENOMIC DNA]</scope>
    <source>
        <strain evidence="3 4">FJI-L2-BK-P2</strain>
    </source>
</reference>
<dbReference type="InterPro" id="IPR035899">
    <property type="entry name" value="DBL_dom_sf"/>
</dbReference>
<feature type="compositionally biased region" description="Basic and acidic residues" evidence="1">
    <location>
        <begin position="927"/>
        <end position="942"/>
    </location>
</feature>
<proteinExistence type="predicted"/>
<dbReference type="PANTHER" id="PTHR12673:SF159">
    <property type="entry name" value="LD03170P"/>
    <property type="match status" value="1"/>
</dbReference>
<feature type="region of interest" description="Disordered" evidence="1">
    <location>
        <begin position="920"/>
        <end position="944"/>
    </location>
</feature>
<dbReference type="AlphaFoldDB" id="A0AAN8EUM3"/>
<dbReference type="EMBL" id="JAKLMC020000015">
    <property type="protein sequence ID" value="KAK5952468.1"/>
    <property type="molecule type" value="Genomic_DNA"/>
</dbReference>
<dbReference type="SUPFAM" id="SSF48065">
    <property type="entry name" value="DBL homology domain (DH-domain)"/>
    <property type="match status" value="1"/>
</dbReference>
<feature type="domain" description="DH" evidence="2">
    <location>
        <begin position="307"/>
        <end position="563"/>
    </location>
</feature>
<feature type="region of interest" description="Disordered" evidence="1">
    <location>
        <begin position="215"/>
        <end position="241"/>
    </location>
</feature>
<name>A0AAN8EUM3_9EURO</name>
<dbReference type="Gene3D" id="1.20.900.10">
    <property type="entry name" value="Dbl homology (DH) domain"/>
    <property type="match status" value="1"/>
</dbReference>
<feature type="region of interest" description="Disordered" evidence="1">
    <location>
        <begin position="151"/>
        <end position="178"/>
    </location>
</feature>
<dbReference type="GO" id="GO:0005737">
    <property type="term" value="C:cytoplasm"/>
    <property type="evidence" value="ECO:0007669"/>
    <property type="project" value="TreeGrafter"/>
</dbReference>